<gene>
    <name evidence="11" type="ORF">BZG02_04980</name>
</gene>
<dbReference type="InterPro" id="IPR036721">
    <property type="entry name" value="RCK_C_sf"/>
</dbReference>
<dbReference type="AlphaFoldDB" id="A0A2N3I1J8"/>
<dbReference type="GO" id="GO:0006813">
    <property type="term" value="P:potassium ion transport"/>
    <property type="evidence" value="ECO:0007669"/>
    <property type="project" value="UniProtKB-KW"/>
</dbReference>
<dbReference type="Gene3D" id="1.20.1530.20">
    <property type="match status" value="1"/>
</dbReference>
<comment type="caution">
    <text evidence="11">The sequence shown here is derived from an EMBL/GenBank/DDBJ whole genome shotgun (WGS) entry which is preliminary data.</text>
</comment>
<feature type="transmembrane region" description="Helical" evidence="9">
    <location>
        <begin position="375"/>
        <end position="394"/>
    </location>
</feature>
<keyword evidence="4" id="KW-1003">Cell membrane</keyword>
<feature type="transmembrane region" description="Helical" evidence="9">
    <location>
        <begin position="437"/>
        <end position="455"/>
    </location>
</feature>
<dbReference type="InterPro" id="IPR050144">
    <property type="entry name" value="AAE_transporter"/>
</dbReference>
<dbReference type="Pfam" id="PF06826">
    <property type="entry name" value="Asp-Al_Ex"/>
    <property type="match status" value="2"/>
</dbReference>
<dbReference type="InterPro" id="IPR006512">
    <property type="entry name" value="YidE_YbjL"/>
</dbReference>
<evidence type="ECO:0000313" key="12">
    <source>
        <dbReference type="Proteomes" id="UP000233535"/>
    </source>
</evidence>
<evidence type="ECO:0000256" key="3">
    <source>
        <dbReference type="ARBA" id="ARBA00022448"/>
    </source>
</evidence>
<evidence type="ECO:0000256" key="6">
    <source>
        <dbReference type="ARBA" id="ARBA00022692"/>
    </source>
</evidence>
<dbReference type="PROSITE" id="PS51202">
    <property type="entry name" value="RCK_C"/>
    <property type="match status" value="1"/>
</dbReference>
<dbReference type="RefSeq" id="WP_101260317.1">
    <property type="nucleotide sequence ID" value="NZ_MVDD01000003.1"/>
</dbReference>
<comment type="subcellular location">
    <subcellularLocation>
        <location evidence="1">Cell membrane</location>
        <topology evidence="1">Multi-pass membrane protein</topology>
    </subcellularLocation>
</comment>
<feature type="domain" description="RCK C-terminal" evidence="10">
    <location>
        <begin position="282"/>
        <end position="365"/>
    </location>
</feature>
<dbReference type="InterPro" id="IPR038770">
    <property type="entry name" value="Na+/solute_symporter_sf"/>
</dbReference>
<keyword evidence="5" id="KW-0633">Potassium transport</keyword>
<keyword evidence="5" id="KW-0630">Potassium</keyword>
<dbReference type="GO" id="GO:0005886">
    <property type="term" value="C:plasma membrane"/>
    <property type="evidence" value="ECO:0007669"/>
    <property type="project" value="UniProtKB-SubCell"/>
</dbReference>
<dbReference type="InterPro" id="IPR006037">
    <property type="entry name" value="RCK_C"/>
</dbReference>
<evidence type="ECO:0000256" key="5">
    <source>
        <dbReference type="ARBA" id="ARBA00022538"/>
    </source>
</evidence>
<keyword evidence="6 9" id="KW-0812">Transmembrane</keyword>
<keyword evidence="7 9" id="KW-1133">Transmembrane helix</keyword>
<dbReference type="NCBIfam" id="NF003007">
    <property type="entry name" value="PRK03818.1"/>
    <property type="match status" value="1"/>
</dbReference>
<evidence type="ECO:0000259" key="10">
    <source>
        <dbReference type="PROSITE" id="PS51202"/>
    </source>
</evidence>
<comment type="similarity">
    <text evidence="2">Belongs to the AAE transporter (TC 2.A.81) family.</text>
</comment>
<keyword evidence="3" id="KW-0813">Transport</keyword>
<dbReference type="OrthoDB" id="9155749at2"/>
<feature type="transmembrane region" description="Helical" evidence="9">
    <location>
        <begin position="37"/>
        <end position="57"/>
    </location>
</feature>
<keyword evidence="5" id="KW-0406">Ion transport</keyword>
<dbReference type="EMBL" id="MVDD01000003">
    <property type="protein sequence ID" value="PKQ64182.1"/>
    <property type="molecule type" value="Genomic_DNA"/>
</dbReference>
<dbReference type="GO" id="GO:0008324">
    <property type="term" value="F:monoatomic cation transmembrane transporter activity"/>
    <property type="evidence" value="ECO:0007669"/>
    <property type="project" value="InterPro"/>
</dbReference>
<protein>
    <recommendedName>
        <fullName evidence="10">RCK C-terminal domain-containing protein</fullName>
    </recommendedName>
</protein>
<evidence type="ECO:0000256" key="2">
    <source>
        <dbReference type="ARBA" id="ARBA00009854"/>
    </source>
</evidence>
<reference evidence="11 12" key="1">
    <citation type="journal article" date="2017" name="Front. Microbiol.">
        <title>Labilibaculum manganireducens gen. nov., sp. nov. and Labilibaculum filiforme sp. nov., Novel Bacteroidetes Isolated from Subsurface Sediments of the Baltic Sea.</title>
        <authorList>
            <person name="Vandieken V."/>
            <person name="Marshall I.P."/>
            <person name="Niemann H."/>
            <person name="Engelen B."/>
            <person name="Cypionka H."/>
        </authorList>
    </citation>
    <scope>NUCLEOTIDE SEQUENCE [LARGE SCALE GENOMIC DNA]</scope>
    <source>
        <strain evidence="11 12">59.16B</strain>
    </source>
</reference>
<feature type="transmembrane region" description="Helical" evidence="9">
    <location>
        <begin position="467"/>
        <end position="487"/>
    </location>
</feature>
<evidence type="ECO:0000256" key="8">
    <source>
        <dbReference type="ARBA" id="ARBA00023136"/>
    </source>
</evidence>
<dbReference type="PANTHER" id="PTHR30445:SF3">
    <property type="entry name" value="TRANSPORT PROTEIN YIDE-RELATED"/>
    <property type="match status" value="1"/>
</dbReference>
<feature type="transmembrane region" description="Helical" evidence="9">
    <location>
        <begin position="99"/>
        <end position="119"/>
    </location>
</feature>
<dbReference type="Pfam" id="PF02080">
    <property type="entry name" value="TrkA_C"/>
    <property type="match status" value="1"/>
</dbReference>
<dbReference type="Gene3D" id="3.30.70.1450">
    <property type="entry name" value="Regulator of K+ conductance, C-terminal domain"/>
    <property type="match status" value="2"/>
</dbReference>
<accession>A0A2N3I1J8</accession>
<keyword evidence="8 9" id="KW-0472">Membrane</keyword>
<evidence type="ECO:0000256" key="9">
    <source>
        <dbReference type="SAM" id="Phobius"/>
    </source>
</evidence>
<dbReference type="NCBIfam" id="TIGR01625">
    <property type="entry name" value="YidE_YbjL_dupl"/>
    <property type="match status" value="2"/>
</dbReference>
<dbReference type="SUPFAM" id="SSF116726">
    <property type="entry name" value="TrkA C-terminal domain-like"/>
    <property type="match status" value="2"/>
</dbReference>
<evidence type="ECO:0000256" key="7">
    <source>
        <dbReference type="ARBA" id="ARBA00022989"/>
    </source>
</evidence>
<feature type="transmembrane region" description="Helical" evidence="9">
    <location>
        <begin position="166"/>
        <end position="186"/>
    </location>
</feature>
<evidence type="ECO:0000256" key="4">
    <source>
        <dbReference type="ARBA" id="ARBA00022475"/>
    </source>
</evidence>
<organism evidence="11 12">
    <name type="scientific">Labilibaculum filiforme</name>
    <dbReference type="NCBI Taxonomy" id="1940526"/>
    <lineage>
        <taxon>Bacteria</taxon>
        <taxon>Pseudomonadati</taxon>
        <taxon>Bacteroidota</taxon>
        <taxon>Bacteroidia</taxon>
        <taxon>Marinilabiliales</taxon>
        <taxon>Marinifilaceae</taxon>
        <taxon>Labilibaculum</taxon>
    </lineage>
</organism>
<evidence type="ECO:0000256" key="1">
    <source>
        <dbReference type="ARBA" id="ARBA00004651"/>
    </source>
</evidence>
<keyword evidence="12" id="KW-1185">Reference proteome</keyword>
<dbReference type="Proteomes" id="UP000233535">
    <property type="component" value="Unassembled WGS sequence"/>
</dbReference>
<evidence type="ECO:0000313" key="11">
    <source>
        <dbReference type="EMBL" id="PKQ64182.1"/>
    </source>
</evidence>
<name>A0A2N3I1J8_9BACT</name>
<feature type="transmembrane region" description="Helical" evidence="9">
    <location>
        <begin position="531"/>
        <end position="550"/>
    </location>
</feature>
<feature type="transmembrane region" description="Helical" evidence="9">
    <location>
        <begin position="69"/>
        <end position="87"/>
    </location>
</feature>
<proteinExistence type="inferred from homology"/>
<sequence>MELLELFTKAGTASTIIIICLVAVLGILFGKLSFFKIKLGIAGILFSGLLIGHLGAITDAQVLHFIKEFGLILFVYSIGLEVGPRFISSLKKNGLKINLLATGIVILGFIIAVAIKFIFDVPTSVITGIMCGAVTNTPSLGAAQQTIGDVMGAGDSIEIAGMGYAVAYPFGIFGIIISMILLRLFFKIDVKKEEEQYKKELTGLQGKLIAINIEITNQNLFGKSIQFLKDTCNKDFVLSRINRKGDFIAPDGEIILEQGDVLYGVSVASNFDSIKLNLGKINTTKEFEISGKLGIKQVLITNKKLAGKSIKQIGISRQFPVNITRIYRNGNELMPTEEDSIEFGDTVRIVGEKEALNKVALMLGNSVKELSHPNILPIFMGILLGILIGILPINIPGLPAPAKLGLAGGPLLIALILGHKGRIGKLDFYMTPSANLFIRELGIVLFLACVGISSGKYFVQTLLNEGYIWMIYGITITFIPLITFAIISRIMKLNYLSICGLLSGSMTDPPALEFANSIAPVQAQSTAYATVYPLVMFLRVLLAQLFILLFT</sequence>
<feature type="transmembrane region" description="Helical" evidence="9">
    <location>
        <begin position="12"/>
        <end position="30"/>
    </location>
</feature>
<dbReference type="PANTHER" id="PTHR30445">
    <property type="entry name" value="K(+)_H(+) ANTIPORTER SUBUNIT KHTT"/>
    <property type="match status" value="1"/>
</dbReference>